<feature type="transmembrane region" description="Helical" evidence="2">
    <location>
        <begin position="329"/>
        <end position="347"/>
    </location>
</feature>
<dbReference type="PANTHER" id="PTHR13146">
    <property type="match status" value="1"/>
</dbReference>
<feature type="transmembrane region" description="Helical" evidence="2">
    <location>
        <begin position="398"/>
        <end position="422"/>
    </location>
</feature>
<keyword evidence="2" id="KW-0812">Transmembrane</keyword>
<feature type="transmembrane region" description="Helical" evidence="2">
    <location>
        <begin position="129"/>
        <end position="148"/>
    </location>
</feature>
<organism evidence="3">
    <name type="scientific">Noctiluca scintillans</name>
    <name type="common">Sea sparkle</name>
    <name type="synonym">Red tide dinoflagellate</name>
    <dbReference type="NCBI Taxonomy" id="2966"/>
    <lineage>
        <taxon>Eukaryota</taxon>
        <taxon>Sar</taxon>
        <taxon>Alveolata</taxon>
        <taxon>Dinophyceae</taxon>
        <taxon>Noctilucales</taxon>
        <taxon>Noctilucaceae</taxon>
        <taxon>Noctiluca</taxon>
    </lineage>
</organism>
<feature type="region of interest" description="Disordered" evidence="1">
    <location>
        <begin position="1"/>
        <end position="26"/>
    </location>
</feature>
<feature type="transmembrane region" description="Helical" evidence="2">
    <location>
        <begin position="168"/>
        <end position="197"/>
    </location>
</feature>
<feature type="transmembrane region" description="Helical" evidence="2">
    <location>
        <begin position="367"/>
        <end position="386"/>
    </location>
</feature>
<reference evidence="3" key="1">
    <citation type="submission" date="2021-01" db="EMBL/GenBank/DDBJ databases">
        <authorList>
            <person name="Corre E."/>
            <person name="Pelletier E."/>
            <person name="Niang G."/>
            <person name="Scheremetjew M."/>
            <person name="Finn R."/>
            <person name="Kale V."/>
            <person name="Holt S."/>
            <person name="Cochrane G."/>
            <person name="Meng A."/>
            <person name="Brown T."/>
            <person name="Cohen L."/>
        </authorList>
    </citation>
    <scope>NUCLEOTIDE SEQUENCE</scope>
</reference>
<feature type="transmembrane region" description="Helical" evidence="2">
    <location>
        <begin position="298"/>
        <end position="317"/>
    </location>
</feature>
<evidence type="ECO:0000256" key="1">
    <source>
        <dbReference type="SAM" id="MobiDB-lite"/>
    </source>
</evidence>
<evidence type="ECO:0000256" key="2">
    <source>
        <dbReference type="SAM" id="Phobius"/>
    </source>
</evidence>
<dbReference type="AlphaFoldDB" id="A0A7S1AQB1"/>
<feature type="non-terminal residue" evidence="3">
    <location>
        <position position="1"/>
    </location>
</feature>
<feature type="transmembrane region" description="Helical" evidence="2">
    <location>
        <begin position="259"/>
        <end position="278"/>
    </location>
</feature>
<keyword evidence="2" id="KW-0472">Membrane</keyword>
<evidence type="ECO:0000313" key="3">
    <source>
        <dbReference type="EMBL" id="CAD8861127.1"/>
    </source>
</evidence>
<feature type="transmembrane region" description="Helical" evidence="2">
    <location>
        <begin position="92"/>
        <end position="114"/>
    </location>
</feature>
<gene>
    <name evidence="3" type="ORF">NSCI0253_LOCUS35482</name>
</gene>
<sequence>VQPDESPSRGATKPTLPTMEINDDPRTIHMGRSLTGDGLHPMADLPLVDQILSLMSFETPPGSLQVQRTHEQLSESAEAVVQPKDVSGMRRCVISMLFSGSVVDFAGKTMYQILPGDDNGLSGLLLDKWLTAILTLGSFVACAFPPTLSKENRQATSAKMDFKFLTKLSVPSFVNLFVVLFRLVGLVFVAPAVVGILKNSVQMVSLALINKFQGKQLTRLQLVSMGGTMLGDVLIVCADVALSDGSKSRGRDASTVRQLIGIILVVLSGVFGAFRNAVEEMILVDYDFPSGALLMVESWVSAAISLILVIFMTVFNFSDSNLVDTLQQSVFTIPGAIVFVLFLITSYGREGGKLKVMKYTSGMVSKVLALVFPFGTWVISLIAYYVSTRIGGNVIGEAGTALQFVLRLTGFLMILFFCVLFVKK</sequence>
<dbReference type="GO" id="GO:0016020">
    <property type="term" value="C:membrane"/>
    <property type="evidence" value="ECO:0007669"/>
    <property type="project" value="TreeGrafter"/>
</dbReference>
<protein>
    <submittedName>
        <fullName evidence="3">Uncharacterized protein</fullName>
    </submittedName>
</protein>
<name>A0A7S1AQB1_NOCSC</name>
<accession>A0A7S1AQB1</accession>
<dbReference type="EMBL" id="HBFQ01049742">
    <property type="protein sequence ID" value="CAD8861127.1"/>
    <property type="molecule type" value="Transcribed_RNA"/>
</dbReference>
<keyword evidence="2" id="KW-1133">Transmembrane helix</keyword>
<dbReference type="PANTHER" id="PTHR13146:SF0">
    <property type="entry name" value="SOLUTE CARRIER FAMILY 35 MEMBER F6"/>
    <property type="match status" value="1"/>
</dbReference>
<proteinExistence type="predicted"/>